<protein>
    <submittedName>
        <fullName evidence="2">Uncharacterized protein</fullName>
    </submittedName>
</protein>
<name>A0A1Y5P7W9_9MYCO</name>
<dbReference type="EMBL" id="FLQS01000009">
    <property type="protein sequence ID" value="SBS73419.1"/>
    <property type="molecule type" value="Genomic_DNA"/>
</dbReference>
<organism evidence="2">
    <name type="scientific">uncultured Mycobacterium sp</name>
    <dbReference type="NCBI Taxonomy" id="171292"/>
    <lineage>
        <taxon>Bacteria</taxon>
        <taxon>Bacillati</taxon>
        <taxon>Actinomycetota</taxon>
        <taxon>Actinomycetes</taxon>
        <taxon>Mycobacteriales</taxon>
        <taxon>Mycobacteriaceae</taxon>
        <taxon>Mycobacterium</taxon>
        <taxon>environmental samples</taxon>
    </lineage>
</organism>
<accession>A0A1Y5P7W9</accession>
<evidence type="ECO:0000256" key="1">
    <source>
        <dbReference type="SAM" id="MobiDB-lite"/>
    </source>
</evidence>
<feature type="region of interest" description="Disordered" evidence="1">
    <location>
        <begin position="62"/>
        <end position="96"/>
    </location>
</feature>
<sequence length="96" mass="10824">MPPRYRCALPQGYLYPDGNLILTSVKVENAVRRIHSPVSSAIEPGFLEIKAIDLKTYTRDNDTVLFGSSDDNRPDDKPDGDTPKKRGRRPQPQLED</sequence>
<gene>
    <name evidence="2" type="ORF">MHPYR_170003</name>
</gene>
<reference evidence="2" key="1">
    <citation type="submission" date="2016-03" db="EMBL/GenBank/DDBJ databases">
        <authorList>
            <person name="Ploux O."/>
        </authorList>
    </citation>
    <scope>NUCLEOTIDE SEQUENCE</scope>
    <source>
        <strain evidence="2">UC10</strain>
    </source>
</reference>
<dbReference type="AlphaFoldDB" id="A0A1Y5P7W9"/>
<feature type="compositionally biased region" description="Basic and acidic residues" evidence="1">
    <location>
        <begin position="70"/>
        <end position="84"/>
    </location>
</feature>
<evidence type="ECO:0000313" key="2">
    <source>
        <dbReference type="EMBL" id="SBS73419.1"/>
    </source>
</evidence>
<proteinExistence type="predicted"/>